<protein>
    <submittedName>
        <fullName evidence="3">Uncharacterized protein</fullName>
    </submittedName>
</protein>
<dbReference type="OrthoDB" id="1689175at2759"/>
<comment type="caution">
    <text evidence="3">The sequence shown here is derived from an EMBL/GenBank/DDBJ whole genome shotgun (WGS) entry which is preliminary data.</text>
</comment>
<dbReference type="Proteomes" id="UP000655225">
    <property type="component" value="Unassembled WGS sequence"/>
</dbReference>
<dbReference type="PANTHER" id="PTHR34967">
    <property type="entry name" value="OS02G0257200 PROTEIN"/>
    <property type="match status" value="1"/>
</dbReference>
<dbReference type="PANTHER" id="PTHR34967:SF1">
    <property type="entry name" value="OS02G0257200 PROTEIN"/>
    <property type="match status" value="1"/>
</dbReference>
<accession>A0A834ZR13</accession>
<sequence>MVKLASARESRLYGPWLSRNRLEYINAGLYVFAAIILVGGFVSQLSREAKSGLVLLLIALALIAILNFHDLFAHLAGIDYQLPLMMQYDMQLVLVEFAVPLMQALGSLLAFLGILFIFIQAEKGYGYFRLEKHALNMLIAGPVLWVIGSIHNSCQIYERADGHLQILQESVHIPFLMGSLLFMVGAILNIRDQLGKAHHGLGLLRRSWVWFGIFGSFLFLIGGLMNVIKVFKMLQMDGMRLEKLRGGAQERLSREREGQVPLILEEQRRRKQNEEARPIAVPTPYKDVLVGQS</sequence>
<keyword evidence="2" id="KW-1133">Transmembrane helix</keyword>
<keyword evidence="2" id="KW-0472">Membrane</keyword>
<feature type="region of interest" description="Disordered" evidence="1">
    <location>
        <begin position="267"/>
        <end position="293"/>
    </location>
</feature>
<keyword evidence="4" id="KW-1185">Reference proteome</keyword>
<feature type="transmembrane region" description="Helical" evidence="2">
    <location>
        <begin position="208"/>
        <end position="231"/>
    </location>
</feature>
<evidence type="ECO:0000256" key="1">
    <source>
        <dbReference type="SAM" id="MobiDB-lite"/>
    </source>
</evidence>
<feature type="transmembrane region" description="Helical" evidence="2">
    <location>
        <begin position="133"/>
        <end position="151"/>
    </location>
</feature>
<dbReference type="EMBL" id="JABCRI010000001">
    <property type="protein sequence ID" value="KAF8412134.1"/>
    <property type="molecule type" value="Genomic_DNA"/>
</dbReference>
<evidence type="ECO:0000256" key="2">
    <source>
        <dbReference type="SAM" id="Phobius"/>
    </source>
</evidence>
<name>A0A834ZR13_TETSI</name>
<feature type="transmembrane region" description="Helical" evidence="2">
    <location>
        <begin position="24"/>
        <end position="42"/>
    </location>
</feature>
<dbReference type="AlphaFoldDB" id="A0A834ZR13"/>
<gene>
    <name evidence="3" type="ORF">HHK36_000090</name>
</gene>
<keyword evidence="2" id="KW-0812">Transmembrane</keyword>
<dbReference type="OMA" id="YETANGH"/>
<feature type="compositionally biased region" description="Basic and acidic residues" evidence="1">
    <location>
        <begin position="267"/>
        <end position="277"/>
    </location>
</feature>
<reference evidence="3 4" key="1">
    <citation type="submission" date="2020-04" db="EMBL/GenBank/DDBJ databases">
        <title>Plant Genome Project.</title>
        <authorList>
            <person name="Zhang R.-G."/>
        </authorList>
    </citation>
    <scope>NUCLEOTIDE SEQUENCE [LARGE SCALE GENOMIC DNA]</scope>
    <source>
        <strain evidence="3">YNK0</strain>
        <tissue evidence="3">Leaf</tissue>
    </source>
</reference>
<proteinExistence type="predicted"/>
<evidence type="ECO:0000313" key="4">
    <source>
        <dbReference type="Proteomes" id="UP000655225"/>
    </source>
</evidence>
<feature type="transmembrane region" description="Helical" evidence="2">
    <location>
        <begin position="54"/>
        <end position="77"/>
    </location>
</feature>
<feature type="transmembrane region" description="Helical" evidence="2">
    <location>
        <begin position="171"/>
        <end position="188"/>
    </location>
</feature>
<feature type="transmembrane region" description="Helical" evidence="2">
    <location>
        <begin position="97"/>
        <end position="121"/>
    </location>
</feature>
<evidence type="ECO:0000313" key="3">
    <source>
        <dbReference type="EMBL" id="KAF8412134.1"/>
    </source>
</evidence>
<organism evidence="3 4">
    <name type="scientific">Tetracentron sinense</name>
    <name type="common">Spur-leaf</name>
    <dbReference type="NCBI Taxonomy" id="13715"/>
    <lineage>
        <taxon>Eukaryota</taxon>
        <taxon>Viridiplantae</taxon>
        <taxon>Streptophyta</taxon>
        <taxon>Embryophyta</taxon>
        <taxon>Tracheophyta</taxon>
        <taxon>Spermatophyta</taxon>
        <taxon>Magnoliopsida</taxon>
        <taxon>Trochodendrales</taxon>
        <taxon>Trochodendraceae</taxon>
        <taxon>Tetracentron</taxon>
    </lineage>
</organism>